<gene>
    <name evidence="1" type="ORF">EHLA_2629</name>
</gene>
<dbReference type="Proteomes" id="UP000217549">
    <property type="component" value="Chromosome I"/>
</dbReference>
<proteinExistence type="predicted"/>
<reference evidence="2" key="1">
    <citation type="submission" date="2017-09" db="EMBL/GenBank/DDBJ databases">
        <authorList>
            <person name="Shetty A S."/>
        </authorList>
    </citation>
    <scope>NUCLEOTIDE SEQUENCE [LARGE SCALE GENOMIC DNA]</scope>
</reference>
<name>A0A285PU57_9FIRM</name>
<dbReference type="KEGG" id="ehl:EHLA_2629"/>
<dbReference type="EMBL" id="LT907978">
    <property type="protein sequence ID" value="SOB73183.1"/>
    <property type="molecule type" value="Genomic_DNA"/>
</dbReference>
<sequence length="301" mass="35601">MKYEKEFARSLFKNAVIFLDSAIKYFNEGLDYHVNMVQSIVNLQFALELALKSSVTSQYGIRTILINKQKELKDSELEELYLANKLKVREYDDIKNYIKGKGYLFGFNRKEYKYMEMFQKYRNCVLHSSYHFSVDEKQDIEKEIIYTLIHVLGILMSAEITEDRIFMQEYLNENEYSKLLENSFYIKELEDFLRKEYDEVYICPDCLTRTLTPDFKCARCFNVFSDFHFYGYAECGDCGKSMVIFDAANIECNNNYMRGMCLNCGNETTIYKCPKCGKCIDVELEDKTNCHENFCSIFDEI</sequence>
<protein>
    <submittedName>
        <fullName evidence="1">Uncharacterized protein</fullName>
    </submittedName>
</protein>
<dbReference type="AlphaFoldDB" id="A0A285PU57"/>
<organism evidence="1 2">
    <name type="scientific">Anaerobutyricum hallii</name>
    <dbReference type="NCBI Taxonomy" id="39488"/>
    <lineage>
        <taxon>Bacteria</taxon>
        <taxon>Bacillati</taxon>
        <taxon>Bacillota</taxon>
        <taxon>Clostridia</taxon>
        <taxon>Lachnospirales</taxon>
        <taxon>Lachnospiraceae</taxon>
        <taxon>Anaerobutyricum</taxon>
    </lineage>
</organism>
<dbReference type="RefSeq" id="WP_096241008.1">
    <property type="nucleotide sequence ID" value="NZ_LT907978.1"/>
</dbReference>
<accession>A0A285PU57</accession>
<keyword evidence="2" id="KW-1185">Reference proteome</keyword>
<evidence type="ECO:0000313" key="2">
    <source>
        <dbReference type="Proteomes" id="UP000217549"/>
    </source>
</evidence>
<evidence type="ECO:0000313" key="1">
    <source>
        <dbReference type="EMBL" id="SOB73183.1"/>
    </source>
</evidence>